<dbReference type="AlphaFoldDB" id="A0A2P2PYM4"/>
<proteinExistence type="predicted"/>
<accession>A0A2P2PYM4</accession>
<reference evidence="1" key="1">
    <citation type="submission" date="2018-02" db="EMBL/GenBank/DDBJ databases">
        <title>Rhizophora mucronata_Transcriptome.</title>
        <authorList>
            <person name="Meera S.P."/>
            <person name="Sreeshan A."/>
            <person name="Augustine A."/>
        </authorList>
    </citation>
    <scope>NUCLEOTIDE SEQUENCE</scope>
    <source>
        <tissue evidence="1">Leaf</tissue>
    </source>
</reference>
<sequence>MHAMHRTLHWELHSLFQAQH</sequence>
<evidence type="ECO:0000313" key="1">
    <source>
        <dbReference type="EMBL" id="MBX59847.1"/>
    </source>
</evidence>
<name>A0A2P2PYM4_RHIMU</name>
<dbReference type="EMBL" id="GGEC01079363">
    <property type="protein sequence ID" value="MBX59847.1"/>
    <property type="molecule type" value="Transcribed_RNA"/>
</dbReference>
<organism evidence="1">
    <name type="scientific">Rhizophora mucronata</name>
    <name type="common">Asiatic mangrove</name>
    <dbReference type="NCBI Taxonomy" id="61149"/>
    <lineage>
        <taxon>Eukaryota</taxon>
        <taxon>Viridiplantae</taxon>
        <taxon>Streptophyta</taxon>
        <taxon>Embryophyta</taxon>
        <taxon>Tracheophyta</taxon>
        <taxon>Spermatophyta</taxon>
        <taxon>Magnoliopsida</taxon>
        <taxon>eudicotyledons</taxon>
        <taxon>Gunneridae</taxon>
        <taxon>Pentapetalae</taxon>
        <taxon>rosids</taxon>
        <taxon>fabids</taxon>
        <taxon>Malpighiales</taxon>
        <taxon>Rhizophoraceae</taxon>
        <taxon>Rhizophora</taxon>
    </lineage>
</organism>
<protein>
    <submittedName>
        <fullName evidence="1">Uncharacterized protein</fullName>
    </submittedName>
</protein>